<keyword evidence="8" id="KW-1185">Reference proteome</keyword>
<feature type="compositionally biased region" description="Low complexity" evidence="4">
    <location>
        <begin position="134"/>
        <end position="172"/>
    </location>
</feature>
<proteinExistence type="predicted"/>
<reference evidence="7" key="1">
    <citation type="submission" date="2021-01" db="EMBL/GenBank/DDBJ databases">
        <title>Whole genome shotgun sequence of Virgisporangium aliadipatigenens NBRC 105644.</title>
        <authorList>
            <person name="Komaki H."/>
            <person name="Tamura T."/>
        </authorList>
    </citation>
    <scope>NUCLEOTIDE SEQUENCE</scope>
    <source>
        <strain evidence="7">NBRC 105644</strain>
    </source>
</reference>
<dbReference type="InterPro" id="IPR013320">
    <property type="entry name" value="ConA-like_dom_sf"/>
</dbReference>
<name>A0A8J3YJS8_9ACTN</name>
<keyword evidence="3" id="KW-0119">Carbohydrate metabolism</keyword>
<evidence type="ECO:0000313" key="8">
    <source>
        <dbReference type="Proteomes" id="UP000619260"/>
    </source>
</evidence>
<dbReference type="Pfam" id="PF00553">
    <property type="entry name" value="CBM_2"/>
    <property type="match status" value="1"/>
</dbReference>
<dbReference type="Pfam" id="PF21340">
    <property type="entry name" value="Polysacc_lyase-like"/>
    <property type="match status" value="1"/>
</dbReference>
<feature type="region of interest" description="Disordered" evidence="4">
    <location>
        <begin position="128"/>
        <end position="179"/>
    </location>
</feature>
<evidence type="ECO:0000256" key="4">
    <source>
        <dbReference type="SAM" id="MobiDB-lite"/>
    </source>
</evidence>
<dbReference type="PROSITE" id="PS51173">
    <property type="entry name" value="CBM2"/>
    <property type="match status" value="1"/>
</dbReference>
<keyword evidence="2" id="KW-0326">Glycosidase</keyword>
<dbReference type="SUPFAM" id="SSF49384">
    <property type="entry name" value="Carbohydrate-binding domain"/>
    <property type="match status" value="1"/>
</dbReference>
<keyword evidence="1 7" id="KW-0378">Hydrolase</keyword>
<keyword evidence="5" id="KW-0732">Signal</keyword>
<dbReference type="AlphaFoldDB" id="A0A8J3YJS8"/>
<sequence length="402" mass="41083">MVGALAVGLAFAGAAFVAVTAPRASAATGCTVTYQPNAWTNGFTANVRLSGGDQALSGWTLTWTYPGDAKVTNAWNATVTQSGTAVTARDAGWNGTVPANGTAEFGVQGTYTGTLGAPTGFTLNGVACNGGGTSSPTPSQGGSPSPSQGGSLSPSPSSPSPSQSGSPRPSGPVGCNGAALCDGFETQTGTTPSGGWTMSFPNCSGTGTATVDTGIARSGTKSLRVNGGGGYCNHVFVQSTVDLSRVGSVRYTRFYVRHTTALPATHTTFAAMRDSADGNKDLRMGGQNGALQWNRESDDATLPEQSPTGVSLSKPLPTNAWNCVEYTVDGAAGTLRTWLNGTEVTGLVVDGVPTHDVDSQWLARGNWRPALTDLRLGWESYGSDADTLWFDDVVVGTSRVGC</sequence>
<dbReference type="InterPro" id="IPR018366">
    <property type="entry name" value="CBM2_CS"/>
</dbReference>
<evidence type="ECO:0000256" key="1">
    <source>
        <dbReference type="ARBA" id="ARBA00022801"/>
    </source>
</evidence>
<dbReference type="GO" id="GO:0030247">
    <property type="term" value="F:polysaccharide binding"/>
    <property type="evidence" value="ECO:0007669"/>
    <property type="project" value="UniProtKB-UniRule"/>
</dbReference>
<dbReference type="InterPro" id="IPR048955">
    <property type="entry name" value="Cip1-like_core"/>
</dbReference>
<comment type="caution">
    <text evidence="7">The sequence shown here is derived from an EMBL/GenBank/DDBJ whole genome shotgun (WGS) entry which is preliminary data.</text>
</comment>
<evidence type="ECO:0000256" key="2">
    <source>
        <dbReference type="ARBA" id="ARBA00023295"/>
    </source>
</evidence>
<protein>
    <submittedName>
        <fullName evidence="7">Hydrolase</fullName>
    </submittedName>
</protein>
<dbReference type="Gene3D" id="2.60.120.200">
    <property type="match status" value="1"/>
</dbReference>
<dbReference type="InterPro" id="IPR008965">
    <property type="entry name" value="CBM2/CBM3_carb-bd_dom_sf"/>
</dbReference>
<dbReference type="SMART" id="SM00637">
    <property type="entry name" value="CBD_II"/>
    <property type="match status" value="1"/>
</dbReference>
<accession>A0A8J3YJS8</accession>
<evidence type="ECO:0000256" key="3">
    <source>
        <dbReference type="ARBA" id="ARBA00023326"/>
    </source>
</evidence>
<dbReference type="PROSITE" id="PS00561">
    <property type="entry name" value="CBM2_A"/>
    <property type="match status" value="1"/>
</dbReference>
<dbReference type="Proteomes" id="UP000619260">
    <property type="component" value="Unassembled WGS sequence"/>
</dbReference>
<dbReference type="SUPFAM" id="SSF49899">
    <property type="entry name" value="Concanavalin A-like lectins/glucanases"/>
    <property type="match status" value="1"/>
</dbReference>
<dbReference type="GO" id="GO:0000272">
    <property type="term" value="P:polysaccharide catabolic process"/>
    <property type="evidence" value="ECO:0007669"/>
    <property type="project" value="UniProtKB-KW"/>
</dbReference>
<dbReference type="Gene3D" id="2.60.40.290">
    <property type="match status" value="1"/>
</dbReference>
<evidence type="ECO:0000313" key="7">
    <source>
        <dbReference type="EMBL" id="GIJ46709.1"/>
    </source>
</evidence>
<gene>
    <name evidence="7" type="ORF">Val02_35950</name>
</gene>
<feature type="chain" id="PRO_5035258063" evidence="5">
    <location>
        <begin position="27"/>
        <end position="402"/>
    </location>
</feature>
<feature type="signal peptide" evidence="5">
    <location>
        <begin position="1"/>
        <end position="26"/>
    </location>
</feature>
<keyword evidence="3" id="KW-0624">Polysaccharide degradation</keyword>
<dbReference type="InterPro" id="IPR012291">
    <property type="entry name" value="CBM2_carb-bd_dom_sf"/>
</dbReference>
<dbReference type="GO" id="GO:0004553">
    <property type="term" value="F:hydrolase activity, hydrolyzing O-glycosyl compounds"/>
    <property type="evidence" value="ECO:0007669"/>
    <property type="project" value="InterPro"/>
</dbReference>
<feature type="domain" description="CBM2" evidence="6">
    <location>
        <begin position="23"/>
        <end position="131"/>
    </location>
</feature>
<dbReference type="InterPro" id="IPR001919">
    <property type="entry name" value="CBD2"/>
</dbReference>
<evidence type="ECO:0000256" key="5">
    <source>
        <dbReference type="SAM" id="SignalP"/>
    </source>
</evidence>
<organism evidence="7 8">
    <name type="scientific">Virgisporangium aliadipatigenens</name>
    <dbReference type="NCBI Taxonomy" id="741659"/>
    <lineage>
        <taxon>Bacteria</taxon>
        <taxon>Bacillati</taxon>
        <taxon>Actinomycetota</taxon>
        <taxon>Actinomycetes</taxon>
        <taxon>Micromonosporales</taxon>
        <taxon>Micromonosporaceae</taxon>
        <taxon>Virgisporangium</taxon>
    </lineage>
</organism>
<dbReference type="EMBL" id="BOPF01000012">
    <property type="protein sequence ID" value="GIJ46709.1"/>
    <property type="molecule type" value="Genomic_DNA"/>
</dbReference>
<evidence type="ECO:0000259" key="6">
    <source>
        <dbReference type="PROSITE" id="PS51173"/>
    </source>
</evidence>